<dbReference type="EMBL" id="VDEP01000474">
    <property type="protein sequence ID" value="KAA1073999.1"/>
    <property type="molecule type" value="Genomic_DNA"/>
</dbReference>
<evidence type="ECO:0000313" key="2">
    <source>
        <dbReference type="Proteomes" id="UP000325313"/>
    </source>
</evidence>
<organism evidence="1 2">
    <name type="scientific">Puccinia graminis f. sp. tritici</name>
    <dbReference type="NCBI Taxonomy" id="56615"/>
    <lineage>
        <taxon>Eukaryota</taxon>
        <taxon>Fungi</taxon>
        <taxon>Dikarya</taxon>
        <taxon>Basidiomycota</taxon>
        <taxon>Pucciniomycotina</taxon>
        <taxon>Pucciniomycetes</taxon>
        <taxon>Pucciniales</taxon>
        <taxon>Pucciniaceae</taxon>
        <taxon>Puccinia</taxon>
    </lineage>
</organism>
<dbReference type="AlphaFoldDB" id="A0A5B0MCI8"/>
<evidence type="ECO:0000313" key="1">
    <source>
        <dbReference type="EMBL" id="KAA1073999.1"/>
    </source>
</evidence>
<gene>
    <name evidence="1" type="ORF">PGTUg99_029688</name>
</gene>
<accession>A0A5B0MCI8</accession>
<dbReference type="Proteomes" id="UP000325313">
    <property type="component" value="Unassembled WGS sequence"/>
</dbReference>
<protein>
    <submittedName>
        <fullName evidence="1">Uncharacterized protein</fullName>
    </submittedName>
</protein>
<comment type="caution">
    <text evidence="1">The sequence shown here is derived from an EMBL/GenBank/DDBJ whole genome shotgun (WGS) entry which is preliminary data.</text>
</comment>
<name>A0A5B0MCI8_PUCGR</name>
<proteinExistence type="predicted"/>
<reference evidence="1 2" key="1">
    <citation type="submission" date="2019-05" db="EMBL/GenBank/DDBJ databases">
        <title>Emergence of the Ug99 lineage of the wheat stem rust pathogen through somatic hybridization.</title>
        <authorList>
            <person name="Li F."/>
            <person name="Upadhyaya N.M."/>
            <person name="Sperschneider J."/>
            <person name="Matny O."/>
            <person name="Nguyen-Phuc H."/>
            <person name="Mago R."/>
            <person name="Raley C."/>
            <person name="Miller M.E."/>
            <person name="Silverstein K.A.T."/>
            <person name="Henningsen E."/>
            <person name="Hirsch C.D."/>
            <person name="Visser B."/>
            <person name="Pretorius Z.A."/>
            <person name="Steffenson B.J."/>
            <person name="Schwessinger B."/>
            <person name="Dodds P.N."/>
            <person name="Figueroa M."/>
        </authorList>
    </citation>
    <scope>NUCLEOTIDE SEQUENCE [LARGE SCALE GENOMIC DNA]</scope>
    <source>
        <strain evidence="1 2">Ug99</strain>
    </source>
</reference>
<sequence length="141" mass="16006">MRVARSGPSLHLHGANRCEVRGSHSDRYIGPQKIKRFCDSSVTSLGGKAHVLYLQPAFLYRSFLKFYNWKTFCIELSVNFGSASCGHMELEASLYFFNLSKTVSLCVEVDLQCFSVPDSELLSVKLNLEYLIFWGILVKLK</sequence>